<dbReference type="EMBL" id="JALLBG020000239">
    <property type="protein sequence ID" value="KAL3758165.1"/>
    <property type="molecule type" value="Genomic_DNA"/>
</dbReference>
<keyword evidence="1" id="KW-0343">GTPase activation</keyword>
<evidence type="ECO:0000259" key="3">
    <source>
        <dbReference type="Pfam" id="PF00566"/>
    </source>
</evidence>
<feature type="region of interest" description="Disordered" evidence="2">
    <location>
        <begin position="1"/>
        <end position="31"/>
    </location>
</feature>
<dbReference type="InterPro" id="IPR045913">
    <property type="entry name" value="TBC20/Gyp8-like"/>
</dbReference>
<feature type="compositionally biased region" description="Acidic residues" evidence="2">
    <location>
        <begin position="126"/>
        <end position="143"/>
    </location>
</feature>
<protein>
    <recommendedName>
        <fullName evidence="3">Rab-GAP TBC domain-containing protein</fullName>
    </recommendedName>
</protein>
<comment type="caution">
    <text evidence="4">The sequence shown here is derived from an EMBL/GenBank/DDBJ whole genome shotgun (WGS) entry which is preliminary data.</text>
</comment>
<dbReference type="Pfam" id="PF00566">
    <property type="entry name" value="RabGAP-TBC"/>
    <property type="match status" value="1"/>
</dbReference>
<feature type="compositionally biased region" description="Polar residues" evidence="2">
    <location>
        <begin position="674"/>
        <end position="689"/>
    </location>
</feature>
<feature type="region of interest" description="Disordered" evidence="2">
    <location>
        <begin position="117"/>
        <end position="239"/>
    </location>
</feature>
<feature type="compositionally biased region" description="Gly residues" evidence="2">
    <location>
        <begin position="657"/>
        <end position="672"/>
    </location>
</feature>
<keyword evidence="5" id="KW-1185">Reference proteome</keyword>
<accession>A0ABD3M285</accession>
<feature type="domain" description="Rab-GAP TBC" evidence="3">
    <location>
        <begin position="511"/>
        <end position="610"/>
    </location>
</feature>
<name>A0ABD3M285_9STRA</name>
<feature type="compositionally biased region" description="Low complexity" evidence="2">
    <location>
        <begin position="843"/>
        <end position="854"/>
    </location>
</feature>
<feature type="region of interest" description="Disordered" evidence="2">
    <location>
        <begin position="830"/>
        <end position="854"/>
    </location>
</feature>
<dbReference type="InterPro" id="IPR000195">
    <property type="entry name" value="Rab-GAP-TBC_dom"/>
</dbReference>
<dbReference type="PANTHER" id="PTHR20913:SF7">
    <property type="entry name" value="RE60063P"/>
    <property type="match status" value="1"/>
</dbReference>
<feature type="region of interest" description="Disordered" evidence="2">
    <location>
        <begin position="657"/>
        <end position="693"/>
    </location>
</feature>
<dbReference type="Proteomes" id="UP001530293">
    <property type="component" value="Unassembled WGS sequence"/>
</dbReference>
<dbReference type="SUPFAM" id="SSF47923">
    <property type="entry name" value="Ypt/Rab-GAP domain of gyp1p"/>
    <property type="match status" value="1"/>
</dbReference>
<organism evidence="4 5">
    <name type="scientific">Discostella pseudostelligera</name>
    <dbReference type="NCBI Taxonomy" id="259834"/>
    <lineage>
        <taxon>Eukaryota</taxon>
        <taxon>Sar</taxon>
        <taxon>Stramenopiles</taxon>
        <taxon>Ochrophyta</taxon>
        <taxon>Bacillariophyta</taxon>
        <taxon>Coscinodiscophyceae</taxon>
        <taxon>Thalassiosirophycidae</taxon>
        <taxon>Stephanodiscales</taxon>
        <taxon>Stephanodiscaceae</taxon>
        <taxon>Discostella</taxon>
    </lineage>
</organism>
<gene>
    <name evidence="4" type="ORF">ACHAWU_008733</name>
</gene>
<reference evidence="4 5" key="1">
    <citation type="submission" date="2024-10" db="EMBL/GenBank/DDBJ databases">
        <title>Updated reference genomes for cyclostephanoid diatoms.</title>
        <authorList>
            <person name="Roberts W.R."/>
            <person name="Alverson A.J."/>
        </authorList>
    </citation>
    <scope>NUCLEOTIDE SEQUENCE [LARGE SCALE GENOMIC DNA]</scope>
    <source>
        <strain evidence="4 5">AJA232-27</strain>
    </source>
</reference>
<evidence type="ECO:0000256" key="2">
    <source>
        <dbReference type="SAM" id="MobiDB-lite"/>
    </source>
</evidence>
<dbReference type="Gene3D" id="1.10.472.80">
    <property type="entry name" value="Ypt/Rab-GAP domain of gyp1p, domain 3"/>
    <property type="match status" value="1"/>
</dbReference>
<evidence type="ECO:0000256" key="1">
    <source>
        <dbReference type="ARBA" id="ARBA00022468"/>
    </source>
</evidence>
<dbReference type="PANTHER" id="PTHR20913">
    <property type="entry name" value="TBC1 DOMAIN FAMILY MEMBER 20/GTPASE"/>
    <property type="match status" value="1"/>
</dbReference>
<feature type="compositionally biased region" description="Acidic residues" evidence="2">
    <location>
        <begin position="152"/>
        <end position="161"/>
    </location>
</feature>
<feature type="compositionally biased region" description="Pro residues" evidence="2">
    <location>
        <begin position="219"/>
        <end position="234"/>
    </location>
</feature>
<feature type="compositionally biased region" description="Low complexity" evidence="2">
    <location>
        <begin position="441"/>
        <end position="458"/>
    </location>
</feature>
<dbReference type="GO" id="GO:0005096">
    <property type="term" value="F:GTPase activator activity"/>
    <property type="evidence" value="ECO:0007669"/>
    <property type="project" value="UniProtKB-KW"/>
</dbReference>
<sequence length="1296" mass="139832">MTTSTPATTTTTAAVTTTTNAMPTTARTTTEMPTTAMTTTNSATITAMTAATAMTTAASTTTIAATATTGITAAAAATTTTAGITATTGITAAAATTTTYTTTGTTTTVRAAAARDWEDATKVEGGEDNAEEVDVGEDGDAEGEGAGRGEVEVDAGGEENDNGFIDDGIPRTTANTIDVPIGTTKKMNNSIPIGKNSTTTSTTYHPPPQHHQQPHHPSHPPPPSYPSPPSPSPIHHPLLPSADMTQIELDISRSTWHILSGNRHSKIFQMKYKHGRDKKRIHTLLKRRQRRLGDFLLLTLGLSYCEDGFDDNGGDEEGSGGSMEATAAAAEEEVGGWGKKRKDGRIRCSYGEEDDGEEKHGAFGGGGAQDHHRRLRYYQGYHDVGSIILSALGGVNAATPSSSSGAGGGNDSSIFRRNDNDGVIHNDGNNTSKKSGAMRLATADTAAQQRQRHQPAAAVESPTSILSVDLLTTSSFHSRRNLRHDQHQHYDHHHHQEYNTLMNTASAMGLSLACHVLLRLSHSHFRDAMKADFTHLQAALRLIVLPLIATFDPQLHSHLTLSGIDEPYFCLSWVITWFAHDIHDTDLVKRIFDFFIASHPLMAVYTSVAMVLHPLNRLEVLSAESGDFACVHGALADLPRNSCNVDGWEYLSSPGVVGGGGETGEGGRGGENCGNDSHGYTTPTPNKRSGSCGYGVDLDDNDAASYDGLSLQDTTSSITDDWIDSDNDERASMNHEARVPFQELIDLSISLMHKIPPRNLVNLARRYHSEITLQPLMAKSSSIALLQPPPAWALASSVDSDWVLRQKWMREEFGVATFKLNRHQRKNRLKQLGSSGGNGSDCGGTSSSFPGGGLSSSSTGLFLTRSGVGGSLMAIISTARIRLFSHIDGSSNIRAIIASGTGPDGLSEARKSRKKRRFIVQTTAVIAISMLVMKVMKSWNYHNSLVGEGGQGDERQHHPLKVDDENWTNDNIEEECNPSTLSSLTRGNFSATFDNNSVGSNDICGADNKEGSVVDRGDADCSDYLEGMVKRAVIPTPSKRGRNACDRGGDVNYYRPPENSFARDLETTQINIQAGRSRADDEPSCIDDEPVGSAAVAVVAVPDAKKSGTRIKERSIMQLAGRCLDHTNVLFSYLAERSARLFAKVQLNLDCKLMRQTIDSSQNAVTRLHPDMSYWSHNRLKFQARQLSIALLSAIPKALRLGLKHIEVQLSMIAHEAKDEFALELEGPPALWANDATQAWRRREASLRSHGKTIIHSVAVVAIDTTSKFGMRLNKAIIRMGEGAGKDQGLEFIVDD</sequence>
<evidence type="ECO:0000313" key="5">
    <source>
        <dbReference type="Proteomes" id="UP001530293"/>
    </source>
</evidence>
<proteinExistence type="predicted"/>
<feature type="compositionally biased region" description="Basic and acidic residues" evidence="2">
    <location>
        <begin position="414"/>
        <end position="424"/>
    </location>
</feature>
<dbReference type="InterPro" id="IPR035969">
    <property type="entry name" value="Rab-GAP_TBC_sf"/>
</dbReference>
<feature type="region of interest" description="Disordered" evidence="2">
    <location>
        <begin position="397"/>
        <end position="461"/>
    </location>
</feature>
<evidence type="ECO:0000313" key="4">
    <source>
        <dbReference type="EMBL" id="KAL3758165.1"/>
    </source>
</evidence>